<evidence type="ECO:0000256" key="1">
    <source>
        <dbReference type="SAM" id="MobiDB-lite"/>
    </source>
</evidence>
<keyword evidence="4" id="KW-1185">Reference proteome</keyword>
<sequence>MAVFADLKERISSVLPSKDGPPRRLKHLGQGFAPDEEYHEKPPYSNYTISAHGAQMFFVFLAMCCFASVAAFQAQWHIGPSFLSGFAIFVAVTALFLSTWLLAVPFIYWKHDRLKALARPLNEIRVKLILSVAGTTWLLLISFITTISSWTEPGCKDVTTDPHASLGKDFQSALSGWCTTKKAGSAFFWMTFTAWLVSLGLALLEWRTTKGLRPKDAPFAPPTETLDDEPFDAREVDDDSDLSRKPTRQTLSSGAHGDEVAESPFRDSAYTAPMMGRYDPPAPTGRPSMDTYGAFSDPAPTGYAAPGVSRTMQYADPYAAIRHNLAAEPQVVAPRPGMPPNPPSYDGYR</sequence>
<gene>
    <name evidence="3" type="ORF">CALVIDRAFT_533648</name>
</gene>
<dbReference type="AlphaFoldDB" id="A0A167R7D7"/>
<dbReference type="OrthoDB" id="2218151at2759"/>
<feature type="transmembrane region" description="Helical" evidence="2">
    <location>
        <begin position="56"/>
        <end position="76"/>
    </location>
</feature>
<protein>
    <recommendedName>
        <fullName evidence="5">MARVEL domain-containing protein</fullName>
    </recommendedName>
</protein>
<dbReference type="Proteomes" id="UP000076738">
    <property type="component" value="Unassembled WGS sequence"/>
</dbReference>
<accession>A0A167R7D7</accession>
<keyword evidence="2" id="KW-0812">Transmembrane</keyword>
<evidence type="ECO:0000313" key="4">
    <source>
        <dbReference type="Proteomes" id="UP000076738"/>
    </source>
</evidence>
<name>A0A167R7D7_CALVF</name>
<evidence type="ECO:0000313" key="3">
    <source>
        <dbReference type="EMBL" id="KZP00636.1"/>
    </source>
</evidence>
<proteinExistence type="predicted"/>
<feature type="region of interest" description="Disordered" evidence="1">
    <location>
        <begin position="214"/>
        <end position="307"/>
    </location>
</feature>
<feature type="transmembrane region" description="Helical" evidence="2">
    <location>
        <begin position="82"/>
        <end position="108"/>
    </location>
</feature>
<evidence type="ECO:0000256" key="2">
    <source>
        <dbReference type="SAM" id="Phobius"/>
    </source>
</evidence>
<reference evidence="3 4" key="1">
    <citation type="journal article" date="2016" name="Mol. Biol. Evol.">
        <title>Comparative Genomics of Early-Diverging Mushroom-Forming Fungi Provides Insights into the Origins of Lignocellulose Decay Capabilities.</title>
        <authorList>
            <person name="Nagy L.G."/>
            <person name="Riley R."/>
            <person name="Tritt A."/>
            <person name="Adam C."/>
            <person name="Daum C."/>
            <person name="Floudas D."/>
            <person name="Sun H."/>
            <person name="Yadav J.S."/>
            <person name="Pangilinan J."/>
            <person name="Larsson K.H."/>
            <person name="Matsuura K."/>
            <person name="Barry K."/>
            <person name="Labutti K."/>
            <person name="Kuo R."/>
            <person name="Ohm R.A."/>
            <person name="Bhattacharya S.S."/>
            <person name="Shirouzu T."/>
            <person name="Yoshinaga Y."/>
            <person name="Martin F.M."/>
            <person name="Grigoriev I.V."/>
            <person name="Hibbett D.S."/>
        </authorList>
    </citation>
    <scope>NUCLEOTIDE SEQUENCE [LARGE SCALE GENOMIC DNA]</scope>
    <source>
        <strain evidence="3 4">TUFC12733</strain>
    </source>
</reference>
<keyword evidence="2" id="KW-0472">Membrane</keyword>
<feature type="transmembrane region" description="Helical" evidence="2">
    <location>
        <begin position="186"/>
        <end position="204"/>
    </location>
</feature>
<feature type="transmembrane region" description="Helical" evidence="2">
    <location>
        <begin position="128"/>
        <end position="150"/>
    </location>
</feature>
<dbReference type="STRING" id="1330018.A0A167R7D7"/>
<dbReference type="EMBL" id="KV417269">
    <property type="protein sequence ID" value="KZP00636.1"/>
    <property type="molecule type" value="Genomic_DNA"/>
</dbReference>
<keyword evidence="2" id="KW-1133">Transmembrane helix</keyword>
<organism evidence="3 4">
    <name type="scientific">Calocera viscosa (strain TUFC12733)</name>
    <dbReference type="NCBI Taxonomy" id="1330018"/>
    <lineage>
        <taxon>Eukaryota</taxon>
        <taxon>Fungi</taxon>
        <taxon>Dikarya</taxon>
        <taxon>Basidiomycota</taxon>
        <taxon>Agaricomycotina</taxon>
        <taxon>Dacrymycetes</taxon>
        <taxon>Dacrymycetales</taxon>
        <taxon>Dacrymycetaceae</taxon>
        <taxon>Calocera</taxon>
    </lineage>
</organism>
<feature type="region of interest" description="Disordered" evidence="1">
    <location>
        <begin position="327"/>
        <end position="349"/>
    </location>
</feature>
<feature type="compositionally biased region" description="Acidic residues" evidence="1">
    <location>
        <begin position="225"/>
        <end position="240"/>
    </location>
</feature>
<evidence type="ECO:0008006" key="5">
    <source>
        <dbReference type="Google" id="ProtNLM"/>
    </source>
</evidence>